<organism evidence="1 2">
    <name type="scientific">Imshaugia aleurites</name>
    <dbReference type="NCBI Taxonomy" id="172621"/>
    <lineage>
        <taxon>Eukaryota</taxon>
        <taxon>Fungi</taxon>
        <taxon>Dikarya</taxon>
        <taxon>Ascomycota</taxon>
        <taxon>Pezizomycotina</taxon>
        <taxon>Lecanoromycetes</taxon>
        <taxon>OSLEUM clade</taxon>
        <taxon>Lecanoromycetidae</taxon>
        <taxon>Lecanorales</taxon>
        <taxon>Lecanorineae</taxon>
        <taxon>Parmeliaceae</taxon>
        <taxon>Imshaugia</taxon>
    </lineage>
</organism>
<evidence type="ECO:0000313" key="1">
    <source>
        <dbReference type="EMBL" id="CAF9918740.1"/>
    </source>
</evidence>
<accession>A0A8H3IKF4</accession>
<sequence length="201" mass="22389">MGASATLLRFYITINSWARLDGSCVPTDLFDIQNCYDLKVDQPDLNDDEMASLRQGVKDLVNNSRCELLKDDDGALWTMAALFATVNASPRDTSPADRGPWLNGARTLVCRLDFERSVNRDLDVGDLSYTTFQELKDLCEANDATLTAHQRVLNRFGTSKKPDSFTIEVDKAKTLQGILDTLTGIYDVIQPRTFSNNSITP</sequence>
<evidence type="ECO:0000313" key="2">
    <source>
        <dbReference type="Proteomes" id="UP000664534"/>
    </source>
</evidence>
<keyword evidence="2" id="KW-1185">Reference proteome</keyword>
<name>A0A8H3IKF4_9LECA</name>
<protein>
    <submittedName>
        <fullName evidence="1">Uncharacterized protein</fullName>
    </submittedName>
</protein>
<proteinExistence type="predicted"/>
<gene>
    <name evidence="1" type="ORF">IMSHALPRED_004396</name>
</gene>
<dbReference type="EMBL" id="CAJPDT010000021">
    <property type="protein sequence ID" value="CAF9918740.1"/>
    <property type="molecule type" value="Genomic_DNA"/>
</dbReference>
<reference evidence="1" key="1">
    <citation type="submission" date="2021-03" db="EMBL/GenBank/DDBJ databases">
        <authorList>
            <person name="Tagirdzhanova G."/>
        </authorList>
    </citation>
    <scope>NUCLEOTIDE SEQUENCE</scope>
</reference>
<comment type="caution">
    <text evidence="1">The sequence shown here is derived from an EMBL/GenBank/DDBJ whole genome shotgun (WGS) entry which is preliminary data.</text>
</comment>
<dbReference type="Proteomes" id="UP000664534">
    <property type="component" value="Unassembled WGS sequence"/>
</dbReference>
<dbReference type="AlphaFoldDB" id="A0A8H3IKF4"/>